<keyword evidence="1" id="KW-1133">Transmembrane helix</keyword>
<evidence type="ECO:0000256" key="1">
    <source>
        <dbReference type="SAM" id="Phobius"/>
    </source>
</evidence>
<dbReference type="EMBL" id="CAHIKZ030000083">
    <property type="protein sequence ID" value="CAE1150101.1"/>
    <property type="molecule type" value="Genomic_DNA"/>
</dbReference>
<feature type="transmembrane region" description="Helical" evidence="1">
    <location>
        <begin position="168"/>
        <end position="191"/>
    </location>
</feature>
<reference evidence="2" key="1">
    <citation type="submission" date="2021-01" db="EMBL/GenBank/DDBJ databases">
        <authorList>
            <person name="Li R."/>
            <person name="Bekaert M."/>
        </authorList>
    </citation>
    <scope>NUCLEOTIDE SEQUENCE</scope>
    <source>
        <strain evidence="2">Farmed</strain>
    </source>
</reference>
<feature type="transmembrane region" description="Helical" evidence="1">
    <location>
        <begin position="213"/>
        <end position="237"/>
    </location>
</feature>
<keyword evidence="1" id="KW-0472">Membrane</keyword>
<gene>
    <name evidence="2" type="ORF">SPHA_2874</name>
</gene>
<dbReference type="AlphaFoldDB" id="A0A812AR80"/>
<feature type="transmembrane region" description="Helical" evidence="1">
    <location>
        <begin position="20"/>
        <end position="43"/>
    </location>
</feature>
<feature type="transmembrane region" description="Helical" evidence="1">
    <location>
        <begin position="55"/>
        <end position="81"/>
    </location>
</feature>
<evidence type="ECO:0000313" key="2">
    <source>
        <dbReference type="EMBL" id="CAE1150101.1"/>
    </source>
</evidence>
<name>A0A812AR80_ACAPH</name>
<accession>A0A812AR80</accession>
<organism evidence="2 3">
    <name type="scientific">Acanthosepion pharaonis</name>
    <name type="common">Pharaoh cuttlefish</name>
    <name type="synonym">Sepia pharaonis</name>
    <dbReference type="NCBI Taxonomy" id="158019"/>
    <lineage>
        <taxon>Eukaryota</taxon>
        <taxon>Metazoa</taxon>
        <taxon>Spiralia</taxon>
        <taxon>Lophotrochozoa</taxon>
        <taxon>Mollusca</taxon>
        <taxon>Cephalopoda</taxon>
        <taxon>Coleoidea</taxon>
        <taxon>Decapodiformes</taxon>
        <taxon>Sepiida</taxon>
        <taxon>Sepiina</taxon>
        <taxon>Sepiidae</taxon>
        <taxon>Acanthosepion</taxon>
    </lineage>
</organism>
<feature type="transmembrane region" description="Helical" evidence="1">
    <location>
        <begin position="134"/>
        <end position="156"/>
    </location>
</feature>
<keyword evidence="1" id="KW-0812">Transmembrane</keyword>
<comment type="caution">
    <text evidence="2">The sequence shown here is derived from an EMBL/GenBank/DDBJ whole genome shotgun (WGS) entry which is preliminary data.</text>
</comment>
<keyword evidence="3" id="KW-1185">Reference proteome</keyword>
<protein>
    <submittedName>
        <fullName evidence="2">Uncharacterized protein</fullName>
    </submittedName>
</protein>
<dbReference type="Proteomes" id="UP000597762">
    <property type="component" value="Unassembled WGS sequence"/>
</dbReference>
<feature type="transmembrane region" description="Helical" evidence="1">
    <location>
        <begin position="93"/>
        <end position="114"/>
    </location>
</feature>
<evidence type="ECO:0000313" key="3">
    <source>
        <dbReference type="Proteomes" id="UP000597762"/>
    </source>
</evidence>
<proteinExistence type="predicted"/>
<sequence>MNRSLNLKIKYFLPKKKKILSFFTHLPLLLTLLTLFPFLLALLSLSSNLCTYSLFLIILFTLFPSLLILLIHSLYHILLALFYSPFIALYSHFIPPSCLCTLSLSIFISAWSAYSHNSYFFTLPPSLLSLRVSITSFLSFFFFSLTLSLFTFFSYLPSILLNSPYSLFIVFTHSLYHYLLSFLNLLILGLLRKKLTLIPSPIVNSFVSLYSPFLYDLLSLLTLFAISLSLTSICSLFI</sequence>